<sequence>MEVYTGKTDIKLFENLVETPHQIVTHLVLAAGQATPVHFVDYDVIVVPIKGRIAFSDETRTETIYPGRIVQMQRNEHHGLKAIVDSELMVIKSDLAK</sequence>
<dbReference type="InterPro" id="IPR011051">
    <property type="entry name" value="RmlC_Cupin_sf"/>
</dbReference>
<accession>A0ABW4BX59</accession>
<organism evidence="1 2">
    <name type="scientific">Lactiplantibacillus songbeiensis</name>
    <dbReference type="NCBI Taxonomy" id="2559920"/>
    <lineage>
        <taxon>Bacteria</taxon>
        <taxon>Bacillati</taxon>
        <taxon>Bacillota</taxon>
        <taxon>Bacilli</taxon>
        <taxon>Lactobacillales</taxon>
        <taxon>Lactobacillaceae</taxon>
        <taxon>Lactiplantibacillus</taxon>
    </lineage>
</organism>
<dbReference type="EMBL" id="JBHTOJ010000007">
    <property type="protein sequence ID" value="MFD1419818.1"/>
    <property type="molecule type" value="Genomic_DNA"/>
</dbReference>
<dbReference type="InterPro" id="IPR014710">
    <property type="entry name" value="RmlC-like_jellyroll"/>
</dbReference>
<name>A0ABW4BX59_9LACO</name>
<dbReference type="Gene3D" id="2.60.120.10">
    <property type="entry name" value="Jelly Rolls"/>
    <property type="match status" value="1"/>
</dbReference>
<protein>
    <submittedName>
        <fullName evidence="1">Cupin domain-containing protein</fullName>
    </submittedName>
</protein>
<gene>
    <name evidence="1" type="ORF">ACFQ5L_02450</name>
</gene>
<evidence type="ECO:0000313" key="2">
    <source>
        <dbReference type="Proteomes" id="UP001597188"/>
    </source>
</evidence>
<evidence type="ECO:0000313" key="1">
    <source>
        <dbReference type="EMBL" id="MFD1419818.1"/>
    </source>
</evidence>
<dbReference type="SUPFAM" id="SSF51182">
    <property type="entry name" value="RmlC-like cupins"/>
    <property type="match status" value="1"/>
</dbReference>
<proteinExistence type="predicted"/>
<keyword evidence="2" id="KW-1185">Reference proteome</keyword>
<comment type="caution">
    <text evidence="1">The sequence shown here is derived from an EMBL/GenBank/DDBJ whole genome shotgun (WGS) entry which is preliminary data.</text>
</comment>
<dbReference type="RefSeq" id="WP_137634918.1">
    <property type="nucleotide sequence ID" value="NZ_BJDL01000014.1"/>
</dbReference>
<dbReference type="Proteomes" id="UP001597188">
    <property type="component" value="Unassembled WGS sequence"/>
</dbReference>
<reference evidence="2" key="1">
    <citation type="journal article" date="2019" name="Int. J. Syst. Evol. Microbiol.">
        <title>The Global Catalogue of Microorganisms (GCM) 10K type strain sequencing project: providing services to taxonomists for standard genome sequencing and annotation.</title>
        <authorList>
            <consortium name="The Broad Institute Genomics Platform"/>
            <consortium name="The Broad Institute Genome Sequencing Center for Infectious Disease"/>
            <person name="Wu L."/>
            <person name="Ma J."/>
        </authorList>
    </citation>
    <scope>NUCLEOTIDE SEQUENCE [LARGE SCALE GENOMIC DNA]</scope>
    <source>
        <strain evidence="2">CCM 8931</strain>
    </source>
</reference>